<dbReference type="RefSeq" id="WP_108958694.1">
    <property type="nucleotide sequence ID" value="NZ_BFAZ01000004.1"/>
</dbReference>
<dbReference type="Proteomes" id="UP000245206">
    <property type="component" value="Unassembled WGS sequence"/>
</dbReference>
<dbReference type="OrthoDB" id="9788327at2"/>
<gene>
    <name evidence="2" type="ORF">LPTSP2_07710</name>
</gene>
<dbReference type="PANTHER" id="PTHR46333:SF2">
    <property type="entry name" value="CYTOKINESIS PROTEIN 3"/>
    <property type="match status" value="1"/>
</dbReference>
<dbReference type="AlphaFoldDB" id="A0A2P2DA42"/>
<dbReference type="PANTHER" id="PTHR46333">
    <property type="entry name" value="CYTOKINESIS PROTEIN 3"/>
    <property type="match status" value="1"/>
</dbReference>
<name>A0A2P2DA42_9LEPT</name>
<keyword evidence="1" id="KW-1133">Transmembrane helix</keyword>
<keyword evidence="3" id="KW-1185">Reference proteome</keyword>
<evidence type="ECO:0000256" key="1">
    <source>
        <dbReference type="SAM" id="Phobius"/>
    </source>
</evidence>
<accession>A0A2P2DA42</accession>
<keyword evidence="1" id="KW-0472">Membrane</keyword>
<feature type="transmembrane region" description="Helical" evidence="1">
    <location>
        <begin position="138"/>
        <end position="162"/>
    </location>
</feature>
<reference evidence="3" key="1">
    <citation type="journal article" date="2019" name="Microbiol. Immunol.">
        <title>Molecular and phenotypic characterization of Leptospira johnsonii sp. nov., Leptospira ellinghausenii sp. nov. and Leptospira ryugenii sp. nov. isolated from soil and water in Japan.</title>
        <authorList>
            <person name="Masuzawa T."/>
            <person name="Saito M."/>
            <person name="Nakao R."/>
            <person name="Nikaido Y."/>
            <person name="Matsumoto M."/>
            <person name="Ogawa M."/>
            <person name="Yokoyama M."/>
            <person name="Hidaka Y."/>
            <person name="Tomita J."/>
            <person name="Sakakibara K."/>
            <person name="Suzuki K."/>
            <person name="Yasuda S."/>
            <person name="Sato H."/>
            <person name="Yamaguchi M."/>
            <person name="Yoshida S.I."/>
            <person name="Koizumi N."/>
            <person name="Kawamura Y."/>
        </authorList>
    </citation>
    <scope>NUCLEOTIDE SEQUENCE [LARGE SCALE GENOMIC DNA]</scope>
    <source>
        <strain evidence="3">E18</strain>
    </source>
</reference>
<protein>
    <submittedName>
        <fullName evidence="2">Uncharacterized protein</fullName>
    </submittedName>
</protein>
<dbReference type="EMBL" id="BFAZ01000004">
    <property type="protein sequence ID" value="GBF41494.1"/>
    <property type="molecule type" value="Genomic_DNA"/>
</dbReference>
<proteinExistence type="predicted"/>
<dbReference type="GO" id="GO:0005737">
    <property type="term" value="C:cytoplasm"/>
    <property type="evidence" value="ECO:0007669"/>
    <property type="project" value="TreeGrafter"/>
</dbReference>
<evidence type="ECO:0000313" key="2">
    <source>
        <dbReference type="EMBL" id="GBF41494.1"/>
    </source>
</evidence>
<organism evidence="2 3">
    <name type="scientific">Leptospira ellinghausenii</name>
    <dbReference type="NCBI Taxonomy" id="1917822"/>
    <lineage>
        <taxon>Bacteria</taxon>
        <taxon>Pseudomonadati</taxon>
        <taxon>Spirochaetota</taxon>
        <taxon>Spirochaetia</taxon>
        <taxon>Leptospirales</taxon>
        <taxon>Leptospiraceae</taxon>
        <taxon>Leptospira</taxon>
    </lineage>
</organism>
<dbReference type="InterPro" id="IPR052557">
    <property type="entry name" value="CAP/Cytokinesis_protein"/>
</dbReference>
<keyword evidence="1" id="KW-0812">Transmembrane</keyword>
<sequence length="171" mass="20179">MKIGGQWKLIDVTWASAGDTILQDQKQFYDFYFLTHPEYFNNDHFPTNSKWQLLDKSTPKSEFHRTVRKSSQYFKFGINNINYNQYTILGEAIISIFFDTTENLEILAKLNQPDKYYFVSKIKKVMESMLLLQGKELFLFYWNIRSSLVEAILLISLLPYILVTIQSMTLS</sequence>
<comment type="caution">
    <text evidence="2">The sequence shown here is derived from an EMBL/GenBank/DDBJ whole genome shotgun (WGS) entry which is preliminary data.</text>
</comment>
<evidence type="ECO:0000313" key="3">
    <source>
        <dbReference type="Proteomes" id="UP000245206"/>
    </source>
</evidence>